<evidence type="ECO:0000256" key="7">
    <source>
        <dbReference type="ARBA" id="ARBA00022692"/>
    </source>
</evidence>
<keyword evidence="10" id="KW-0249">Electron transport</keyword>
<dbReference type="Pfam" id="PF00034">
    <property type="entry name" value="Cytochrom_C"/>
    <property type="match status" value="1"/>
</dbReference>
<evidence type="ECO:0000313" key="22">
    <source>
        <dbReference type="EMBL" id="SEK55873.1"/>
    </source>
</evidence>
<evidence type="ECO:0000256" key="18">
    <source>
        <dbReference type="PROSITE-ProRule" id="PRU00433"/>
    </source>
</evidence>
<dbReference type="InterPro" id="IPR009056">
    <property type="entry name" value="Cyt_c-like_dom"/>
</dbReference>
<dbReference type="Proteomes" id="UP000198953">
    <property type="component" value="Unassembled WGS sequence"/>
</dbReference>
<dbReference type="PROSITE" id="PS51007">
    <property type="entry name" value="CYTC"/>
    <property type="match status" value="1"/>
</dbReference>
<protein>
    <recommendedName>
        <fullName evidence="3">cytochrome-c oxidase</fullName>
        <ecNumber evidence="3">7.1.1.9</ecNumber>
    </recommendedName>
    <alternativeName>
        <fullName evidence="16">Cytochrome aa3 subunit 2</fullName>
    </alternativeName>
</protein>
<comment type="subcellular location">
    <subcellularLocation>
        <location evidence="1">Membrane</location>
        <topology evidence="1">Multi-pass membrane protein</topology>
    </subcellularLocation>
</comment>
<keyword evidence="11 19" id="KW-1133">Transmembrane helix</keyword>
<accession>A0A1H7HZV1</accession>
<evidence type="ECO:0000256" key="4">
    <source>
        <dbReference type="ARBA" id="ARBA00022448"/>
    </source>
</evidence>
<keyword evidence="13" id="KW-0186">Copper</keyword>
<dbReference type="GO" id="GO:0016020">
    <property type="term" value="C:membrane"/>
    <property type="evidence" value="ECO:0007669"/>
    <property type="project" value="UniProtKB-SubCell"/>
</dbReference>
<keyword evidence="14 19" id="KW-0472">Membrane</keyword>
<dbReference type="GO" id="GO:0042773">
    <property type="term" value="P:ATP synthesis coupled electron transport"/>
    <property type="evidence" value="ECO:0007669"/>
    <property type="project" value="TreeGrafter"/>
</dbReference>
<dbReference type="InterPro" id="IPR034236">
    <property type="entry name" value="CuRO_CcO_Caa3_II"/>
</dbReference>
<dbReference type="NCBIfam" id="TIGR02866">
    <property type="entry name" value="CoxB"/>
    <property type="match status" value="1"/>
</dbReference>
<evidence type="ECO:0000259" key="20">
    <source>
        <dbReference type="PROSITE" id="PS50857"/>
    </source>
</evidence>
<dbReference type="PROSITE" id="PS00078">
    <property type="entry name" value="COX2"/>
    <property type="match status" value="1"/>
</dbReference>
<dbReference type="STRING" id="46177.SAMN05660976_00647"/>
<dbReference type="PROSITE" id="PS50857">
    <property type="entry name" value="COX2_CUA"/>
    <property type="match status" value="1"/>
</dbReference>
<dbReference type="InterPro" id="IPR036909">
    <property type="entry name" value="Cyt_c-like_dom_sf"/>
</dbReference>
<gene>
    <name evidence="22" type="ORF">SAMN05660976_00647</name>
</gene>
<dbReference type="InterPro" id="IPR002429">
    <property type="entry name" value="CcO_II-like_C"/>
</dbReference>
<dbReference type="CDD" id="cd04213">
    <property type="entry name" value="CuRO_CcO_Caa3_II"/>
    <property type="match status" value="1"/>
</dbReference>
<keyword evidence="12 18" id="KW-0408">Iron</keyword>
<evidence type="ECO:0000256" key="11">
    <source>
        <dbReference type="ARBA" id="ARBA00022989"/>
    </source>
</evidence>
<keyword evidence="6" id="KW-0679">Respiratory chain</keyword>
<keyword evidence="9" id="KW-1278">Translocase</keyword>
<feature type="domain" description="Cytochrome c" evidence="21">
    <location>
        <begin position="265"/>
        <end position="356"/>
    </location>
</feature>
<evidence type="ECO:0000256" key="2">
    <source>
        <dbReference type="ARBA" id="ARBA00007866"/>
    </source>
</evidence>
<evidence type="ECO:0000256" key="13">
    <source>
        <dbReference type="ARBA" id="ARBA00023008"/>
    </source>
</evidence>
<evidence type="ECO:0000256" key="17">
    <source>
        <dbReference type="ARBA" id="ARBA00047816"/>
    </source>
</evidence>
<dbReference type="PANTHER" id="PTHR22888:SF9">
    <property type="entry name" value="CYTOCHROME C OXIDASE SUBUNIT 2"/>
    <property type="match status" value="1"/>
</dbReference>
<evidence type="ECO:0000256" key="10">
    <source>
        <dbReference type="ARBA" id="ARBA00022982"/>
    </source>
</evidence>
<dbReference type="GO" id="GO:0020037">
    <property type="term" value="F:heme binding"/>
    <property type="evidence" value="ECO:0007669"/>
    <property type="project" value="InterPro"/>
</dbReference>
<dbReference type="InterPro" id="IPR036257">
    <property type="entry name" value="Cyt_c_oxidase_su2_TM_sf"/>
</dbReference>
<dbReference type="InterPro" id="IPR008972">
    <property type="entry name" value="Cupredoxin"/>
</dbReference>
<evidence type="ECO:0000256" key="12">
    <source>
        <dbReference type="ARBA" id="ARBA00023004"/>
    </source>
</evidence>
<feature type="domain" description="Cytochrome oxidase subunit II copper A binding" evidence="20">
    <location>
        <begin position="142"/>
        <end position="254"/>
    </location>
</feature>
<comment type="similarity">
    <text evidence="2">Belongs to the cytochrome c oxidase subunit 2 family.</text>
</comment>
<dbReference type="PANTHER" id="PTHR22888">
    <property type="entry name" value="CYTOCHROME C OXIDASE, SUBUNIT II"/>
    <property type="match status" value="1"/>
</dbReference>
<dbReference type="InterPro" id="IPR001505">
    <property type="entry name" value="Copper_CuA"/>
</dbReference>
<dbReference type="RefSeq" id="WP_177227190.1">
    <property type="nucleotide sequence ID" value="NZ_FOBF01000002.1"/>
</dbReference>
<evidence type="ECO:0000313" key="23">
    <source>
        <dbReference type="Proteomes" id="UP000198953"/>
    </source>
</evidence>
<feature type="transmembrane region" description="Helical" evidence="19">
    <location>
        <begin position="109"/>
        <end position="129"/>
    </location>
</feature>
<evidence type="ECO:0000256" key="1">
    <source>
        <dbReference type="ARBA" id="ARBA00004141"/>
    </source>
</evidence>
<dbReference type="InterPro" id="IPR014222">
    <property type="entry name" value="Cyt_c_oxidase_su2"/>
</dbReference>
<keyword evidence="4" id="KW-0813">Transport</keyword>
<keyword evidence="7 19" id="KW-0812">Transmembrane</keyword>
<evidence type="ECO:0000256" key="16">
    <source>
        <dbReference type="ARBA" id="ARBA00031399"/>
    </source>
</evidence>
<dbReference type="SUPFAM" id="SSF46626">
    <property type="entry name" value="Cytochrome c"/>
    <property type="match status" value="1"/>
</dbReference>
<comment type="catalytic activity">
    <reaction evidence="17">
        <text>4 Fe(II)-[cytochrome c] + O2 + 8 H(+)(in) = 4 Fe(III)-[cytochrome c] + 2 H2O + 4 H(+)(out)</text>
        <dbReference type="Rhea" id="RHEA:11436"/>
        <dbReference type="Rhea" id="RHEA-COMP:10350"/>
        <dbReference type="Rhea" id="RHEA-COMP:14399"/>
        <dbReference type="ChEBI" id="CHEBI:15377"/>
        <dbReference type="ChEBI" id="CHEBI:15378"/>
        <dbReference type="ChEBI" id="CHEBI:15379"/>
        <dbReference type="ChEBI" id="CHEBI:29033"/>
        <dbReference type="ChEBI" id="CHEBI:29034"/>
        <dbReference type="EC" id="7.1.1.9"/>
    </reaction>
</comment>
<comment type="function">
    <text evidence="15">Subunits I and II form the functional core of the enzyme complex. Electrons originating in cytochrome c are transferred via heme a and Cu(A) to the binuclear center formed by heme a3 and Cu(B).</text>
</comment>
<dbReference type="Gene3D" id="1.10.287.90">
    <property type="match status" value="1"/>
</dbReference>
<dbReference type="AlphaFoldDB" id="A0A1H7HZV1"/>
<dbReference type="Pfam" id="PF00116">
    <property type="entry name" value="COX2"/>
    <property type="match status" value="1"/>
</dbReference>
<proteinExistence type="inferred from homology"/>
<keyword evidence="5 18" id="KW-0349">Heme</keyword>
<evidence type="ECO:0000256" key="15">
    <source>
        <dbReference type="ARBA" id="ARBA00024688"/>
    </source>
</evidence>
<evidence type="ECO:0000256" key="8">
    <source>
        <dbReference type="ARBA" id="ARBA00022723"/>
    </source>
</evidence>
<dbReference type="GO" id="GO:0005507">
    <property type="term" value="F:copper ion binding"/>
    <property type="evidence" value="ECO:0007669"/>
    <property type="project" value="InterPro"/>
</dbReference>
<evidence type="ECO:0000256" key="19">
    <source>
        <dbReference type="SAM" id="Phobius"/>
    </source>
</evidence>
<dbReference type="GO" id="GO:0004129">
    <property type="term" value="F:cytochrome-c oxidase activity"/>
    <property type="evidence" value="ECO:0007669"/>
    <property type="project" value="UniProtKB-EC"/>
</dbReference>
<dbReference type="SUPFAM" id="SSF49503">
    <property type="entry name" value="Cupredoxins"/>
    <property type="match status" value="1"/>
</dbReference>
<feature type="transmembrane region" description="Helical" evidence="19">
    <location>
        <begin position="68"/>
        <end position="89"/>
    </location>
</feature>
<evidence type="ECO:0000256" key="5">
    <source>
        <dbReference type="ARBA" id="ARBA00022617"/>
    </source>
</evidence>
<evidence type="ECO:0000256" key="3">
    <source>
        <dbReference type="ARBA" id="ARBA00012949"/>
    </source>
</evidence>
<sequence length="356" mass="37985">MVARSGPARERRLARARHRAAGRRSPLVLLVLLVLPLAASCGEGGQGGQGGPSALAPAGFGARRVAGLWWLLFGISAGVVVVVTVLLLWALARRRGPDVKVRTGQGNRLVVVLGVAVPAAILTLVYAVGLRDLEALSDPKDPGELVVEVTGHQWWWEVRYPENGAVTANEIHVPVGRTVHLRLRTADVNHSFWVPQLAPKTDLVAGRVNDMWVRAERPGAYRGQCAEYCGTQHARMAFEVVAQRPEEFASWLAGQARPAPPPADARAAAGRKVLESSSCASCHTVRGTSAAGRVGPDLTHLAGRRYLGAGTVPNTPGWLGGWISDSQTVKPGNLMPPQPLGPVELRALIAYLETLH</sequence>
<evidence type="ECO:0000259" key="21">
    <source>
        <dbReference type="PROSITE" id="PS51007"/>
    </source>
</evidence>
<evidence type="ECO:0000256" key="6">
    <source>
        <dbReference type="ARBA" id="ARBA00022660"/>
    </source>
</evidence>
<keyword evidence="23" id="KW-1185">Reference proteome</keyword>
<organism evidence="22 23">
    <name type="scientific">Nonomuraea pusilla</name>
    <dbReference type="NCBI Taxonomy" id="46177"/>
    <lineage>
        <taxon>Bacteria</taxon>
        <taxon>Bacillati</taxon>
        <taxon>Actinomycetota</taxon>
        <taxon>Actinomycetes</taxon>
        <taxon>Streptosporangiales</taxon>
        <taxon>Streptosporangiaceae</taxon>
        <taxon>Nonomuraea</taxon>
    </lineage>
</organism>
<dbReference type="EMBL" id="FOBF01000002">
    <property type="protein sequence ID" value="SEK55873.1"/>
    <property type="molecule type" value="Genomic_DNA"/>
</dbReference>
<dbReference type="Gene3D" id="2.60.40.420">
    <property type="entry name" value="Cupredoxins - blue copper proteins"/>
    <property type="match status" value="1"/>
</dbReference>
<evidence type="ECO:0000256" key="9">
    <source>
        <dbReference type="ARBA" id="ARBA00022967"/>
    </source>
</evidence>
<reference evidence="22 23" key="1">
    <citation type="submission" date="2016-10" db="EMBL/GenBank/DDBJ databases">
        <authorList>
            <person name="de Groot N.N."/>
        </authorList>
    </citation>
    <scope>NUCLEOTIDE SEQUENCE [LARGE SCALE GENOMIC DNA]</scope>
    <source>
        <strain evidence="22 23">DSM 43357</strain>
    </source>
</reference>
<keyword evidence="8 18" id="KW-0479">Metal-binding</keyword>
<dbReference type="EC" id="7.1.1.9" evidence="3"/>
<dbReference type="InterPro" id="IPR045187">
    <property type="entry name" value="CcO_II"/>
</dbReference>
<dbReference type="GO" id="GO:0016491">
    <property type="term" value="F:oxidoreductase activity"/>
    <property type="evidence" value="ECO:0007669"/>
    <property type="project" value="InterPro"/>
</dbReference>
<name>A0A1H7HZV1_9ACTN</name>
<evidence type="ECO:0000256" key="14">
    <source>
        <dbReference type="ARBA" id="ARBA00023136"/>
    </source>
</evidence>